<reference evidence="6 7" key="2">
    <citation type="journal article" date="2019" name="G3 (Bethesda)">
        <title>Hybrid Assembly of the Genome of the Entomopathogenic Nematode Steinernema carpocapsae Identifies the X-Chromosome.</title>
        <authorList>
            <person name="Serra L."/>
            <person name="Macchietto M."/>
            <person name="Macias-Munoz A."/>
            <person name="McGill C.J."/>
            <person name="Rodriguez I.M."/>
            <person name="Rodriguez B."/>
            <person name="Murad R."/>
            <person name="Mortazavi A."/>
        </authorList>
    </citation>
    <scope>NUCLEOTIDE SEQUENCE [LARGE SCALE GENOMIC DNA]</scope>
    <source>
        <strain evidence="6 7">ALL</strain>
    </source>
</reference>
<dbReference type="PROSITE" id="PS50003">
    <property type="entry name" value="PH_DOMAIN"/>
    <property type="match status" value="1"/>
</dbReference>
<dbReference type="Gene3D" id="6.10.250.3060">
    <property type="match status" value="1"/>
</dbReference>
<evidence type="ECO:0000259" key="5">
    <source>
        <dbReference type="PROSITE" id="PS50212"/>
    </source>
</evidence>
<sequence length="585" mass="68312">MLEDPIYTDFFKQEDRAYGLTGCQTFQMAMKYILPKLLEQPLHHISRFTNHFLYNMIHLTHSDDDRIELRSSHSYLKQISAEISKTASRSTDTPIYSNRVACLDLQRSQREILQDIQRSIEGWQGREIRHKCSRLVKEGVLLKGRQANHISKSSKTDRYVFLFDNLLVLCKPKKSDRNHGYKFKSKFEVRKTDIYDIPNSEDSQHAFRIVATAPAHGDYQESTEIILYCRTTEEKYSWLSAIVDIHTRSLLDRRLEAYNKEEEKRIPLEIPDPDQYRFAEPDTDDHIIFEDYTSNSGIPVVRAATILKLVERLTYHLYSDAKFVQTFLTTYRSFCQPEQLLQFLIERYNVATPRALEAIDNGVPCSPVSRNFGGGPLAGRYDTVQSHGLSAGKVSNARLEQSYQRFRMEFQQPIQRRVISVCDQWLRRHYYDFENNPELVNKMVSFLNEAKSKIGNSDRWKIRKILDRIERSCHGHESEPQQESLLNFNDGELTLPRRTPSNQSQNGCQQSKPSILWHTVEQDDVDNYDLLSLHPVEIGRQLTLLHFDLYRVVKPIELVGCAWMKADKLKRSPQLMQCMNKTNMV</sequence>
<dbReference type="SMART" id="SM00229">
    <property type="entry name" value="RasGEFN"/>
    <property type="match status" value="1"/>
</dbReference>
<dbReference type="CDD" id="cd06224">
    <property type="entry name" value="REM"/>
    <property type="match status" value="1"/>
</dbReference>
<dbReference type="AlphaFoldDB" id="A0A4U5NS92"/>
<dbReference type="InterPro" id="IPR036964">
    <property type="entry name" value="RASGEF_cat_dom_sf"/>
</dbReference>
<dbReference type="Pfam" id="PF22697">
    <property type="entry name" value="SOS1_NGEF_PH"/>
    <property type="match status" value="1"/>
</dbReference>
<dbReference type="InterPro" id="IPR008937">
    <property type="entry name" value="Ras-like_GEF"/>
</dbReference>
<dbReference type="InterPro" id="IPR055251">
    <property type="entry name" value="SOS1_NGEF_PH"/>
</dbReference>
<accession>A0A4U5NS92</accession>
<dbReference type="PANTHER" id="PTHR23113:SF363">
    <property type="entry name" value="PROTEIN SON OF SEVENLESS"/>
    <property type="match status" value="1"/>
</dbReference>
<evidence type="ECO:0000256" key="1">
    <source>
        <dbReference type="ARBA" id="ARBA00022658"/>
    </source>
</evidence>
<organism evidence="6 7">
    <name type="scientific">Steinernema carpocapsae</name>
    <name type="common">Entomopathogenic nematode</name>
    <dbReference type="NCBI Taxonomy" id="34508"/>
    <lineage>
        <taxon>Eukaryota</taxon>
        <taxon>Metazoa</taxon>
        <taxon>Ecdysozoa</taxon>
        <taxon>Nematoda</taxon>
        <taxon>Chromadorea</taxon>
        <taxon>Rhabditida</taxon>
        <taxon>Tylenchina</taxon>
        <taxon>Panagrolaimomorpha</taxon>
        <taxon>Strongyloidoidea</taxon>
        <taxon>Steinernematidae</taxon>
        <taxon>Steinernema</taxon>
    </lineage>
</organism>
<dbReference type="InterPro" id="IPR000651">
    <property type="entry name" value="Ras-like_Gua-exchang_fac_N"/>
</dbReference>
<evidence type="ECO:0008006" key="8">
    <source>
        <dbReference type="Google" id="ProtNLM"/>
    </source>
</evidence>
<protein>
    <recommendedName>
        <fullName evidence="8">PH domain-containing protein</fullName>
    </recommendedName>
</protein>
<dbReference type="InterPro" id="IPR001849">
    <property type="entry name" value="PH_domain"/>
</dbReference>
<dbReference type="SMART" id="SM00233">
    <property type="entry name" value="PH"/>
    <property type="match status" value="1"/>
</dbReference>
<dbReference type="Gene3D" id="2.30.29.30">
    <property type="entry name" value="Pleckstrin-homology domain (PH domain)/Phosphotyrosine-binding domain (PTB)"/>
    <property type="match status" value="1"/>
</dbReference>
<dbReference type="Gene3D" id="1.10.840.10">
    <property type="entry name" value="Ras guanine-nucleotide exchange factors catalytic domain"/>
    <property type="match status" value="1"/>
</dbReference>
<dbReference type="PANTHER" id="PTHR23113">
    <property type="entry name" value="GUANINE NUCLEOTIDE EXCHANGE FACTOR"/>
    <property type="match status" value="1"/>
</dbReference>
<dbReference type="Proteomes" id="UP000298663">
    <property type="component" value="Unassembled WGS sequence"/>
</dbReference>
<dbReference type="GO" id="GO:0005085">
    <property type="term" value="F:guanyl-nucleotide exchange factor activity"/>
    <property type="evidence" value="ECO:0007669"/>
    <property type="project" value="UniProtKB-KW"/>
</dbReference>
<feature type="domain" description="PH" evidence="3">
    <location>
        <begin position="134"/>
        <end position="247"/>
    </location>
</feature>
<dbReference type="GO" id="GO:0005886">
    <property type="term" value="C:plasma membrane"/>
    <property type="evidence" value="ECO:0007669"/>
    <property type="project" value="TreeGrafter"/>
</dbReference>
<evidence type="ECO:0000313" key="6">
    <source>
        <dbReference type="EMBL" id="TKR86457.1"/>
    </source>
</evidence>
<dbReference type="Pfam" id="PF00618">
    <property type="entry name" value="RasGEF_N"/>
    <property type="match status" value="1"/>
</dbReference>
<evidence type="ECO:0000259" key="3">
    <source>
        <dbReference type="PROSITE" id="PS50003"/>
    </source>
</evidence>
<dbReference type="InterPro" id="IPR011993">
    <property type="entry name" value="PH-like_dom_sf"/>
</dbReference>
<dbReference type="Pfam" id="PF00617">
    <property type="entry name" value="RasGEF"/>
    <property type="match status" value="1"/>
</dbReference>
<feature type="domain" description="Ras-GEF" evidence="4">
    <location>
        <begin position="534"/>
        <end position="585"/>
    </location>
</feature>
<dbReference type="InterPro" id="IPR023578">
    <property type="entry name" value="Ras_GEF_dom_sf"/>
</dbReference>
<dbReference type="SUPFAM" id="SSF48366">
    <property type="entry name" value="Ras GEF"/>
    <property type="match status" value="1"/>
</dbReference>
<gene>
    <name evidence="6" type="ORF">L596_011048</name>
</gene>
<dbReference type="STRING" id="34508.A0A4U5NS92"/>
<dbReference type="EMBL" id="AZBU02000003">
    <property type="protein sequence ID" value="TKR86457.1"/>
    <property type="molecule type" value="Genomic_DNA"/>
</dbReference>
<proteinExistence type="predicted"/>
<keyword evidence="7" id="KW-1185">Reference proteome</keyword>
<dbReference type="PROSITE" id="PS50009">
    <property type="entry name" value="RASGEF_CAT"/>
    <property type="match status" value="1"/>
</dbReference>
<dbReference type="SUPFAM" id="SSF50729">
    <property type="entry name" value="PH domain-like"/>
    <property type="match status" value="1"/>
</dbReference>
<evidence type="ECO:0000313" key="7">
    <source>
        <dbReference type="Proteomes" id="UP000298663"/>
    </source>
</evidence>
<keyword evidence="1 2" id="KW-0344">Guanine-nucleotide releasing factor</keyword>
<dbReference type="GO" id="GO:0007265">
    <property type="term" value="P:Ras protein signal transduction"/>
    <property type="evidence" value="ECO:0007669"/>
    <property type="project" value="TreeGrafter"/>
</dbReference>
<evidence type="ECO:0000259" key="4">
    <source>
        <dbReference type="PROSITE" id="PS50009"/>
    </source>
</evidence>
<reference evidence="6 7" key="1">
    <citation type="journal article" date="2015" name="Genome Biol.">
        <title>Comparative genomics of Steinernema reveals deeply conserved gene regulatory networks.</title>
        <authorList>
            <person name="Dillman A.R."/>
            <person name="Macchietto M."/>
            <person name="Porter C.F."/>
            <person name="Rogers A."/>
            <person name="Williams B."/>
            <person name="Antoshechkin I."/>
            <person name="Lee M.M."/>
            <person name="Goodwin Z."/>
            <person name="Lu X."/>
            <person name="Lewis E.E."/>
            <person name="Goodrich-Blair H."/>
            <person name="Stock S.P."/>
            <person name="Adams B.J."/>
            <person name="Sternberg P.W."/>
            <person name="Mortazavi A."/>
        </authorList>
    </citation>
    <scope>NUCLEOTIDE SEQUENCE [LARGE SCALE GENOMIC DNA]</scope>
    <source>
        <strain evidence="6 7">ALL</strain>
    </source>
</reference>
<name>A0A4U5NS92_STECR</name>
<dbReference type="Gene3D" id="1.20.870.10">
    <property type="entry name" value="Son of sevenless (SoS) protein Chain: S domain 1"/>
    <property type="match status" value="1"/>
</dbReference>
<feature type="domain" description="N-terminal Ras-GEF" evidence="5">
    <location>
        <begin position="297"/>
        <end position="470"/>
    </location>
</feature>
<comment type="caution">
    <text evidence="6">The sequence shown here is derived from an EMBL/GenBank/DDBJ whole genome shotgun (WGS) entry which is preliminary data.</text>
</comment>
<evidence type="ECO:0000256" key="2">
    <source>
        <dbReference type="PROSITE-ProRule" id="PRU00168"/>
    </source>
</evidence>
<dbReference type="PROSITE" id="PS50212">
    <property type="entry name" value="RASGEF_NTER"/>
    <property type="match status" value="1"/>
</dbReference>
<dbReference type="InterPro" id="IPR001895">
    <property type="entry name" value="RASGEF_cat_dom"/>
</dbReference>
<dbReference type="OrthoDB" id="5841754at2759"/>